<dbReference type="SUPFAM" id="SSF54593">
    <property type="entry name" value="Glyoxalase/Bleomycin resistance protein/Dihydroxybiphenyl dioxygenase"/>
    <property type="match status" value="1"/>
</dbReference>
<dbReference type="GO" id="GO:0046491">
    <property type="term" value="P:L-methylmalonyl-CoA metabolic process"/>
    <property type="evidence" value="ECO:0007669"/>
    <property type="project" value="TreeGrafter"/>
</dbReference>
<feature type="domain" description="VOC" evidence="10">
    <location>
        <begin position="95"/>
        <end position="225"/>
    </location>
</feature>
<evidence type="ECO:0000313" key="12">
    <source>
        <dbReference type="Proteomes" id="UP000265515"/>
    </source>
</evidence>
<dbReference type="EC" id="5.1.99.1" evidence="7"/>
<proteinExistence type="inferred from homology"/>
<dbReference type="InterPro" id="IPR051785">
    <property type="entry name" value="MMCE/EMCE_epimerase"/>
</dbReference>
<evidence type="ECO:0000256" key="6">
    <source>
        <dbReference type="ARBA" id="ARBA00053742"/>
    </source>
</evidence>
<dbReference type="EMBL" id="BFEA01005773">
    <property type="protein sequence ID" value="GBG42010.1"/>
    <property type="molecule type" value="Genomic_DNA"/>
</dbReference>
<dbReference type="InterPro" id="IPR017515">
    <property type="entry name" value="MeMalonyl-CoA_epimerase"/>
</dbReference>
<dbReference type="OrthoDB" id="16820at2759"/>
<dbReference type="CDD" id="cd07249">
    <property type="entry name" value="MMCE"/>
    <property type="match status" value="1"/>
</dbReference>
<name>A0A388JJT0_CHABU</name>
<reference evidence="11 12" key="1">
    <citation type="journal article" date="2018" name="Cell">
        <title>The Chara Genome: Secondary Complexity and Implications for Plant Terrestrialization.</title>
        <authorList>
            <person name="Nishiyama T."/>
            <person name="Sakayama H."/>
            <person name="Vries J.D."/>
            <person name="Buschmann H."/>
            <person name="Saint-Marcoux D."/>
            <person name="Ullrich K.K."/>
            <person name="Haas F.B."/>
            <person name="Vanderstraeten L."/>
            <person name="Becker D."/>
            <person name="Lang D."/>
            <person name="Vosolsobe S."/>
            <person name="Rombauts S."/>
            <person name="Wilhelmsson P.K.I."/>
            <person name="Janitza P."/>
            <person name="Kern R."/>
            <person name="Heyl A."/>
            <person name="Rumpler F."/>
            <person name="Villalobos L.I.A.C."/>
            <person name="Clay J.M."/>
            <person name="Skokan R."/>
            <person name="Toyoda A."/>
            <person name="Suzuki Y."/>
            <person name="Kagoshima H."/>
            <person name="Schijlen E."/>
            <person name="Tajeshwar N."/>
            <person name="Catarino B."/>
            <person name="Hetherington A.J."/>
            <person name="Saltykova A."/>
            <person name="Bonnot C."/>
            <person name="Breuninger H."/>
            <person name="Symeonidi A."/>
            <person name="Radhakrishnan G.V."/>
            <person name="Van Nieuwerburgh F."/>
            <person name="Deforce D."/>
            <person name="Chang C."/>
            <person name="Karol K.G."/>
            <person name="Hedrich R."/>
            <person name="Ulvskov P."/>
            <person name="Glockner G."/>
            <person name="Delwiche C.F."/>
            <person name="Petrasek J."/>
            <person name="Van de Peer Y."/>
            <person name="Friml J."/>
            <person name="Beilby M."/>
            <person name="Dolan L."/>
            <person name="Kohara Y."/>
            <person name="Sugano S."/>
            <person name="Fujiyama A."/>
            <person name="Delaux P.-M."/>
            <person name="Quint M."/>
            <person name="TheiBen G."/>
            <person name="Hagemann M."/>
            <person name="Harholt J."/>
            <person name="Dunand C."/>
            <person name="Zachgo S."/>
            <person name="Langdale J."/>
            <person name="Maumus F."/>
            <person name="Straeten D.V.D."/>
            <person name="Gould S.B."/>
            <person name="Rensing S.A."/>
        </authorList>
    </citation>
    <scope>NUCLEOTIDE SEQUENCE [LARGE SCALE GENOMIC DNA]</scope>
    <source>
        <strain evidence="11 12">S276</strain>
    </source>
</reference>
<dbReference type="Proteomes" id="UP000265515">
    <property type="component" value="Unassembled WGS sequence"/>
</dbReference>
<keyword evidence="2" id="KW-0479">Metal-binding</keyword>
<dbReference type="GO" id="GO:0046872">
    <property type="term" value="F:metal ion binding"/>
    <property type="evidence" value="ECO:0007669"/>
    <property type="project" value="UniProtKB-KW"/>
</dbReference>
<comment type="catalytic activity">
    <reaction evidence="5">
        <text>(R)-methylmalonyl-CoA = (S)-methylmalonyl-CoA</text>
        <dbReference type="Rhea" id="RHEA:20553"/>
        <dbReference type="ChEBI" id="CHEBI:57326"/>
        <dbReference type="ChEBI" id="CHEBI:57327"/>
        <dbReference type="EC" id="5.1.99.1"/>
    </reaction>
    <physiologicalReaction direction="right-to-left" evidence="5">
        <dbReference type="Rhea" id="RHEA:20555"/>
    </physiologicalReaction>
</comment>
<evidence type="ECO:0000259" key="10">
    <source>
        <dbReference type="PROSITE" id="PS51819"/>
    </source>
</evidence>
<dbReference type="InterPro" id="IPR029068">
    <property type="entry name" value="Glyas_Bleomycin-R_OHBP_Dase"/>
</dbReference>
<evidence type="ECO:0000256" key="8">
    <source>
        <dbReference type="ARBA" id="ARBA00071337"/>
    </source>
</evidence>
<evidence type="ECO:0000256" key="4">
    <source>
        <dbReference type="ARBA" id="ARBA00023285"/>
    </source>
</evidence>
<gene>
    <name evidence="11" type="ORF">CBR_g83798</name>
</gene>
<evidence type="ECO:0000256" key="5">
    <source>
        <dbReference type="ARBA" id="ARBA00050406"/>
    </source>
</evidence>
<evidence type="ECO:0000256" key="9">
    <source>
        <dbReference type="ARBA" id="ARBA00081771"/>
    </source>
</evidence>
<dbReference type="Gene3D" id="3.10.180.10">
    <property type="entry name" value="2,3-Dihydroxybiphenyl 1,2-Dioxygenase, domain 1"/>
    <property type="match status" value="1"/>
</dbReference>
<sequence length="236" mass="25523">MFATRCRALVRRAGDMVLRHVESKVVGSPCGGRRGLAIARTSYYVKQEVIPKNSRGWPWTVGVRQYTSVGSGSGGRSGGLAVRNPPDMFPFTVKGLNHIAIAVPDLGEASEHYRTVFGAQVSEPLDQPEHGVTVVFVHLSTATIELLHPLGHNSPITKFMEKNPKGGLHHICVTVDDIHSASKHMQKSGVGVLGNGEPKLGAHNNPVLFLHPKDNNGVLFELEQVSCAEKDKDIDA</sequence>
<accession>A0A388JJT0</accession>
<dbReference type="GO" id="GO:0005739">
    <property type="term" value="C:mitochondrion"/>
    <property type="evidence" value="ECO:0007669"/>
    <property type="project" value="TreeGrafter"/>
</dbReference>
<comment type="similarity">
    <text evidence="1">Belongs to the methylmalonyl-CoA epimerase family.</text>
</comment>
<dbReference type="Gramene" id="GBG42010">
    <property type="protein sequence ID" value="GBG42010"/>
    <property type="gene ID" value="CBR_g83798"/>
</dbReference>
<dbReference type="NCBIfam" id="TIGR03081">
    <property type="entry name" value="metmalonyl_epim"/>
    <property type="match status" value="1"/>
</dbReference>
<keyword evidence="3" id="KW-0413">Isomerase</keyword>
<protein>
    <recommendedName>
        <fullName evidence="8">Methylmalonyl-CoA epimerase, mitochondrial</fullName>
        <ecNumber evidence="7">5.1.99.1</ecNumber>
    </recommendedName>
    <alternativeName>
        <fullName evidence="9">DL-methylmalonyl-CoA racemase</fullName>
    </alternativeName>
</protein>
<evidence type="ECO:0000256" key="1">
    <source>
        <dbReference type="ARBA" id="ARBA00009308"/>
    </source>
</evidence>
<dbReference type="STRING" id="69332.A0A388JJT0"/>
<evidence type="ECO:0000313" key="11">
    <source>
        <dbReference type="EMBL" id="GBG42010.1"/>
    </source>
</evidence>
<dbReference type="PANTHER" id="PTHR43048:SF3">
    <property type="entry name" value="METHYLMALONYL-COA EPIMERASE, MITOCHONDRIAL"/>
    <property type="match status" value="1"/>
</dbReference>
<dbReference type="InterPro" id="IPR037523">
    <property type="entry name" value="VOC_core"/>
</dbReference>
<keyword evidence="12" id="KW-1185">Reference proteome</keyword>
<dbReference type="PROSITE" id="PS51819">
    <property type="entry name" value="VOC"/>
    <property type="match status" value="1"/>
</dbReference>
<keyword evidence="4" id="KW-0170">Cobalt</keyword>
<organism evidence="11 12">
    <name type="scientific">Chara braunii</name>
    <name type="common">Braun's stonewort</name>
    <dbReference type="NCBI Taxonomy" id="69332"/>
    <lineage>
        <taxon>Eukaryota</taxon>
        <taxon>Viridiplantae</taxon>
        <taxon>Streptophyta</taxon>
        <taxon>Charophyceae</taxon>
        <taxon>Charales</taxon>
        <taxon>Characeae</taxon>
        <taxon>Chara</taxon>
    </lineage>
</organism>
<evidence type="ECO:0000256" key="3">
    <source>
        <dbReference type="ARBA" id="ARBA00023235"/>
    </source>
</evidence>
<evidence type="ECO:0000256" key="7">
    <source>
        <dbReference type="ARBA" id="ARBA00066411"/>
    </source>
</evidence>
<dbReference type="PANTHER" id="PTHR43048">
    <property type="entry name" value="METHYLMALONYL-COA EPIMERASE"/>
    <property type="match status" value="1"/>
</dbReference>
<comment type="caution">
    <text evidence="11">The sequence shown here is derived from an EMBL/GenBank/DDBJ whole genome shotgun (WGS) entry which is preliminary data.</text>
</comment>
<dbReference type="OMA" id="RILCTHV"/>
<dbReference type="AlphaFoldDB" id="A0A388JJT0"/>
<comment type="function">
    <text evidence="6">Methylmalonyl-CoA epimerase involved in propionyl-CoA metabolism.</text>
</comment>
<evidence type="ECO:0000256" key="2">
    <source>
        <dbReference type="ARBA" id="ARBA00022723"/>
    </source>
</evidence>
<dbReference type="FunFam" id="3.10.180.10:FF:000003">
    <property type="entry name" value="Methylmalonyl-CoA epimerase, mitochondrial"/>
    <property type="match status" value="1"/>
</dbReference>
<dbReference type="Pfam" id="PF13669">
    <property type="entry name" value="Glyoxalase_4"/>
    <property type="match status" value="1"/>
</dbReference>
<dbReference type="GO" id="GO:0004493">
    <property type="term" value="F:methylmalonyl-CoA epimerase activity"/>
    <property type="evidence" value="ECO:0007669"/>
    <property type="project" value="UniProtKB-EC"/>
</dbReference>